<dbReference type="InterPro" id="IPR001296">
    <property type="entry name" value="Glyco_trans_1"/>
</dbReference>
<feature type="domain" description="Glycosyltransferase subfamily 4-like N-terminal" evidence="2">
    <location>
        <begin position="37"/>
        <end position="182"/>
    </location>
</feature>
<organism evidence="3 4">
    <name type="scientific">Sphingobacterium wenxiniae</name>
    <dbReference type="NCBI Taxonomy" id="683125"/>
    <lineage>
        <taxon>Bacteria</taxon>
        <taxon>Pseudomonadati</taxon>
        <taxon>Bacteroidota</taxon>
        <taxon>Sphingobacteriia</taxon>
        <taxon>Sphingobacteriales</taxon>
        <taxon>Sphingobacteriaceae</taxon>
        <taxon>Sphingobacterium</taxon>
    </lineage>
</organism>
<dbReference type="RefSeq" id="WP_093367098.1">
    <property type="nucleotide sequence ID" value="NZ_FOZZ01000012.1"/>
</dbReference>
<dbReference type="InterPro" id="IPR028098">
    <property type="entry name" value="Glyco_trans_4-like_N"/>
</dbReference>
<name>A0A1I6VB96_9SPHI</name>
<evidence type="ECO:0000259" key="2">
    <source>
        <dbReference type="Pfam" id="PF13439"/>
    </source>
</evidence>
<gene>
    <name evidence="3" type="ORF">SAMN05660206_11270</name>
</gene>
<dbReference type="CDD" id="cd03801">
    <property type="entry name" value="GT4_PimA-like"/>
    <property type="match status" value="1"/>
</dbReference>
<dbReference type="GO" id="GO:0016757">
    <property type="term" value="F:glycosyltransferase activity"/>
    <property type="evidence" value="ECO:0007669"/>
    <property type="project" value="InterPro"/>
</dbReference>
<dbReference type="Gene3D" id="3.40.50.2000">
    <property type="entry name" value="Glycogen Phosphorylase B"/>
    <property type="match status" value="2"/>
</dbReference>
<dbReference type="Proteomes" id="UP000198785">
    <property type="component" value="Unassembled WGS sequence"/>
</dbReference>
<sequence length="383" mass="44019">MRIFIIHNFYQHAGGEDMVFRQEVQELKRHHTVETLTFRNKKGWRGLWQFLAYPWNLSAQRKVKKQLQHFNPDIVHIHNFHYASGPALIRTIKKRRIPVVMTLHNFRMLCPSATLFFRDRLYLDSIGTNFPWKAVRLKVLENSFVKTFGTAFTYFSHRKLGTFQLVDRFLTLSAFSRQLFLSADLPFFSADSILVKPNFVEVETKTQEREDYYLFVGRLSAEKGIMQLVNTLKGSDKVLKIVGDGPLMAEVRNSIQGVRNIELLGQKGKEETMQLLAKCKALLVPSVCYEGGVPLTIIEGIATQTPIISTNIGAIPGLIIPNQTGWLFDPYKRESILSAITEFENSDKKDDIVKNAHAVYRSTFTKDIVMQQLEEVYQKVIAK</sequence>
<dbReference type="Pfam" id="PF13439">
    <property type="entry name" value="Glyco_transf_4"/>
    <property type="match status" value="1"/>
</dbReference>
<keyword evidence="3" id="KW-0808">Transferase</keyword>
<evidence type="ECO:0000313" key="3">
    <source>
        <dbReference type="EMBL" id="SFT10895.1"/>
    </source>
</evidence>
<dbReference type="OrthoDB" id="9787111at2"/>
<dbReference type="PANTHER" id="PTHR12526">
    <property type="entry name" value="GLYCOSYLTRANSFERASE"/>
    <property type="match status" value="1"/>
</dbReference>
<evidence type="ECO:0000259" key="1">
    <source>
        <dbReference type="Pfam" id="PF00534"/>
    </source>
</evidence>
<protein>
    <submittedName>
        <fullName evidence="3">Glycosyltransferase involved in cell wall bisynthesis</fullName>
    </submittedName>
</protein>
<reference evidence="3 4" key="1">
    <citation type="submission" date="2016-10" db="EMBL/GenBank/DDBJ databases">
        <authorList>
            <person name="de Groot N.N."/>
        </authorList>
    </citation>
    <scope>NUCLEOTIDE SEQUENCE [LARGE SCALE GENOMIC DNA]</scope>
    <source>
        <strain evidence="3 4">DSM 22789</strain>
    </source>
</reference>
<proteinExistence type="predicted"/>
<dbReference type="AlphaFoldDB" id="A0A1I6VB96"/>
<evidence type="ECO:0000313" key="4">
    <source>
        <dbReference type="Proteomes" id="UP000198785"/>
    </source>
</evidence>
<dbReference type="Pfam" id="PF00534">
    <property type="entry name" value="Glycos_transf_1"/>
    <property type="match status" value="1"/>
</dbReference>
<dbReference type="EMBL" id="FOZZ01000012">
    <property type="protein sequence ID" value="SFT10895.1"/>
    <property type="molecule type" value="Genomic_DNA"/>
</dbReference>
<dbReference type="STRING" id="683125.SAMN05660206_11270"/>
<feature type="domain" description="Glycosyl transferase family 1" evidence="1">
    <location>
        <begin position="205"/>
        <end position="356"/>
    </location>
</feature>
<accession>A0A1I6VB96</accession>
<dbReference type="SUPFAM" id="SSF53756">
    <property type="entry name" value="UDP-Glycosyltransferase/glycogen phosphorylase"/>
    <property type="match status" value="1"/>
</dbReference>
<keyword evidence="4" id="KW-1185">Reference proteome</keyword>